<dbReference type="PANTHER" id="PTHR43297">
    <property type="entry name" value="OLIGOPEPTIDE TRANSPORT ATP-BINDING PROTEIN APPD"/>
    <property type="match status" value="1"/>
</dbReference>
<dbReference type="InterPro" id="IPR050388">
    <property type="entry name" value="ABC_Ni/Peptide_Import"/>
</dbReference>
<evidence type="ECO:0000313" key="10">
    <source>
        <dbReference type="Proteomes" id="UP001230289"/>
    </source>
</evidence>
<keyword evidence="4" id="KW-1003">Cell membrane</keyword>
<proteinExistence type="inferred from homology"/>
<keyword evidence="3" id="KW-0813">Transport</keyword>
<keyword evidence="5" id="KW-0547">Nucleotide-binding</keyword>
<dbReference type="EMBL" id="JAVFCB010000006">
    <property type="protein sequence ID" value="MDQ4214540.1"/>
    <property type="molecule type" value="Genomic_DNA"/>
</dbReference>
<sequence>MLELNDVSITYRAAPRPAVADVSLSIAAGERVGIVGESGSGKSTLTSAILRSLPTGSRVDGGIAFRGTELGGLSTARFRELRSAEIARIPQDPLASLNPVIRVGDQLRDVLQAHRRISRAECIPLIEEALAEVGIPEPAVKRKAFPHELSGGMRQRVLIAMSLINEPRLLIADEPTTALDVTVQAQILDLLQRELDSREMTLLLITHDIGVVTEVCTRIVVMRHGRIVEDGPTEQLMANPGHPYTRQLFAAARMQVSAPRASDRKPQS</sequence>
<dbReference type="RefSeq" id="WP_308489484.1">
    <property type="nucleotide sequence ID" value="NZ_JAVFCB010000006.1"/>
</dbReference>
<organism evidence="9 10">
    <name type="scientific">Microbacterium capsulatum</name>
    <dbReference type="NCBI Taxonomy" id="3041921"/>
    <lineage>
        <taxon>Bacteria</taxon>
        <taxon>Bacillati</taxon>
        <taxon>Actinomycetota</taxon>
        <taxon>Actinomycetes</taxon>
        <taxon>Micrococcales</taxon>
        <taxon>Microbacteriaceae</taxon>
        <taxon>Microbacterium</taxon>
    </lineage>
</organism>
<dbReference type="PROSITE" id="PS50893">
    <property type="entry name" value="ABC_TRANSPORTER_2"/>
    <property type="match status" value="1"/>
</dbReference>
<dbReference type="InterPro" id="IPR017871">
    <property type="entry name" value="ABC_transporter-like_CS"/>
</dbReference>
<keyword evidence="7" id="KW-0472">Membrane</keyword>
<gene>
    <name evidence="9" type="ORF">RBR11_11515</name>
</gene>
<dbReference type="GO" id="GO:0005524">
    <property type="term" value="F:ATP binding"/>
    <property type="evidence" value="ECO:0007669"/>
    <property type="project" value="UniProtKB-KW"/>
</dbReference>
<dbReference type="Pfam" id="PF00005">
    <property type="entry name" value="ABC_tran"/>
    <property type="match status" value="1"/>
</dbReference>
<dbReference type="SUPFAM" id="SSF52540">
    <property type="entry name" value="P-loop containing nucleoside triphosphate hydrolases"/>
    <property type="match status" value="1"/>
</dbReference>
<accession>A0ABU0XHE4</accession>
<comment type="subcellular location">
    <subcellularLocation>
        <location evidence="1">Cell membrane</location>
        <topology evidence="1">Peripheral membrane protein</topology>
    </subcellularLocation>
</comment>
<dbReference type="PROSITE" id="PS00211">
    <property type="entry name" value="ABC_TRANSPORTER_1"/>
    <property type="match status" value="1"/>
</dbReference>
<dbReference type="PANTHER" id="PTHR43297:SF2">
    <property type="entry name" value="DIPEPTIDE TRANSPORT ATP-BINDING PROTEIN DPPD"/>
    <property type="match status" value="1"/>
</dbReference>
<dbReference type="InterPro" id="IPR027417">
    <property type="entry name" value="P-loop_NTPase"/>
</dbReference>
<dbReference type="Gene3D" id="3.40.50.300">
    <property type="entry name" value="P-loop containing nucleotide triphosphate hydrolases"/>
    <property type="match status" value="1"/>
</dbReference>
<protein>
    <submittedName>
        <fullName evidence="9">ABC transporter ATP-binding protein</fullName>
    </submittedName>
</protein>
<evidence type="ECO:0000313" key="9">
    <source>
        <dbReference type="EMBL" id="MDQ4214540.1"/>
    </source>
</evidence>
<dbReference type="Proteomes" id="UP001230289">
    <property type="component" value="Unassembled WGS sequence"/>
</dbReference>
<comment type="caution">
    <text evidence="9">The sequence shown here is derived from an EMBL/GenBank/DDBJ whole genome shotgun (WGS) entry which is preliminary data.</text>
</comment>
<reference evidence="9 10" key="1">
    <citation type="submission" date="2023-08" db="EMBL/GenBank/DDBJ databases">
        <title>Microbacterium sp. nov., isolated from a waste landfill.</title>
        <authorList>
            <person name="Wen W."/>
        </authorList>
    </citation>
    <scope>NUCLEOTIDE SEQUENCE [LARGE SCALE GENOMIC DNA]</scope>
    <source>
        <strain evidence="9 10">ASV81</strain>
    </source>
</reference>
<feature type="domain" description="ABC transporter" evidence="8">
    <location>
        <begin position="2"/>
        <end position="249"/>
    </location>
</feature>
<comment type="similarity">
    <text evidence="2">Belongs to the ABC transporter superfamily.</text>
</comment>
<keyword evidence="10" id="KW-1185">Reference proteome</keyword>
<evidence type="ECO:0000256" key="5">
    <source>
        <dbReference type="ARBA" id="ARBA00022741"/>
    </source>
</evidence>
<evidence type="ECO:0000256" key="6">
    <source>
        <dbReference type="ARBA" id="ARBA00022840"/>
    </source>
</evidence>
<evidence type="ECO:0000256" key="2">
    <source>
        <dbReference type="ARBA" id="ARBA00005417"/>
    </source>
</evidence>
<evidence type="ECO:0000256" key="4">
    <source>
        <dbReference type="ARBA" id="ARBA00022475"/>
    </source>
</evidence>
<dbReference type="SMART" id="SM00382">
    <property type="entry name" value="AAA"/>
    <property type="match status" value="1"/>
</dbReference>
<evidence type="ECO:0000256" key="3">
    <source>
        <dbReference type="ARBA" id="ARBA00022448"/>
    </source>
</evidence>
<evidence type="ECO:0000256" key="1">
    <source>
        <dbReference type="ARBA" id="ARBA00004202"/>
    </source>
</evidence>
<keyword evidence="6 9" id="KW-0067">ATP-binding</keyword>
<evidence type="ECO:0000259" key="8">
    <source>
        <dbReference type="PROSITE" id="PS50893"/>
    </source>
</evidence>
<name>A0ABU0XHE4_9MICO</name>
<dbReference type="InterPro" id="IPR003439">
    <property type="entry name" value="ABC_transporter-like_ATP-bd"/>
</dbReference>
<dbReference type="InterPro" id="IPR003593">
    <property type="entry name" value="AAA+_ATPase"/>
</dbReference>
<evidence type="ECO:0000256" key="7">
    <source>
        <dbReference type="ARBA" id="ARBA00023136"/>
    </source>
</evidence>
<dbReference type="CDD" id="cd03257">
    <property type="entry name" value="ABC_NikE_OppD_transporters"/>
    <property type="match status" value="1"/>
</dbReference>